<accession>A0ABX0VMN9</accession>
<protein>
    <submittedName>
        <fullName evidence="2">Cell filamentation protein Fic</fullName>
    </submittedName>
</protein>
<sequence length="242" mass="26880">MSKLGFTWNAASLPAVQPVGIKMAVAIYKQQFTAFVWDASALEGNPYTYVEVKTLLDGVTIGGRKVSDTEQVLNLADSNKKLLELVTSGRFDLNKETFTLLHTIIARNEALEWGVLRGEGEQTQYTPNVHLGEAGLYKPLPTLPGAVELNRVFAEGVAHIKTLPPVEGALATFLFGALQQFFFDGNKRTSRHMMNGWLMSHGFRAISIPAARAQEFNEKMVQFYISKEGTEMMQFLLDCQSD</sequence>
<dbReference type="EMBL" id="SOYS01000002">
    <property type="protein sequence ID" value="NIY47471.1"/>
    <property type="molecule type" value="Genomic_DNA"/>
</dbReference>
<dbReference type="InterPro" id="IPR003812">
    <property type="entry name" value="Fido"/>
</dbReference>
<evidence type="ECO:0000259" key="1">
    <source>
        <dbReference type="PROSITE" id="PS51459"/>
    </source>
</evidence>
<dbReference type="Proteomes" id="UP000697927">
    <property type="component" value="Unassembled WGS sequence"/>
</dbReference>
<reference evidence="2 3" key="1">
    <citation type="journal article" date="2020" name="Microorganisms">
        <title>Polyphasic Characterisation of Cedecea colo sp. nov., a New Enteric Bacterium Isolated from the Koala Hindgut.</title>
        <authorList>
            <person name="Boath J.M."/>
            <person name="Dakhal S."/>
            <person name="Van T.T.H."/>
            <person name="Moore R.J."/>
            <person name="Dekiwadia C."/>
            <person name="Macreadie I.G."/>
        </authorList>
    </citation>
    <scope>NUCLEOTIDE SEQUENCE [LARGE SCALE GENOMIC DNA]</scope>
    <source>
        <strain evidence="2 3">ZA</strain>
    </source>
</reference>
<dbReference type="SUPFAM" id="SSF140931">
    <property type="entry name" value="Fic-like"/>
    <property type="match status" value="1"/>
</dbReference>
<comment type="caution">
    <text evidence="2">The sequence shown here is derived from an EMBL/GenBank/DDBJ whole genome shotgun (WGS) entry which is preliminary data.</text>
</comment>
<evidence type="ECO:0000313" key="2">
    <source>
        <dbReference type="EMBL" id="NIY47471.1"/>
    </source>
</evidence>
<name>A0ABX0VMN9_9ENTR</name>
<proteinExistence type="predicted"/>
<gene>
    <name evidence="2" type="ORF">E2L00_07995</name>
</gene>
<organism evidence="2 3">
    <name type="scientific">Cedecea colo</name>
    <dbReference type="NCBI Taxonomy" id="2552946"/>
    <lineage>
        <taxon>Bacteria</taxon>
        <taxon>Pseudomonadati</taxon>
        <taxon>Pseudomonadota</taxon>
        <taxon>Gammaproteobacteria</taxon>
        <taxon>Enterobacterales</taxon>
        <taxon>Enterobacteriaceae</taxon>
        <taxon>Cedecea</taxon>
    </lineage>
</organism>
<dbReference type="PROSITE" id="PS51459">
    <property type="entry name" value="FIDO"/>
    <property type="match status" value="1"/>
</dbReference>
<dbReference type="InterPro" id="IPR036597">
    <property type="entry name" value="Fido-like_dom_sf"/>
</dbReference>
<dbReference type="Gene3D" id="1.10.3290.10">
    <property type="entry name" value="Fido-like domain"/>
    <property type="match status" value="1"/>
</dbReference>
<evidence type="ECO:0000313" key="3">
    <source>
        <dbReference type="Proteomes" id="UP000697927"/>
    </source>
</evidence>
<keyword evidence="3" id="KW-1185">Reference proteome</keyword>
<feature type="domain" description="Fido" evidence="1">
    <location>
        <begin position="93"/>
        <end position="238"/>
    </location>
</feature>